<proteinExistence type="predicted"/>
<evidence type="ECO:0000313" key="2">
    <source>
        <dbReference type="Proteomes" id="UP001066276"/>
    </source>
</evidence>
<dbReference type="AlphaFoldDB" id="A0AAV7VVM3"/>
<accession>A0AAV7VVM3</accession>
<dbReference type="Proteomes" id="UP001066276">
    <property type="component" value="Chromosome 1_2"/>
</dbReference>
<evidence type="ECO:0008006" key="3">
    <source>
        <dbReference type="Google" id="ProtNLM"/>
    </source>
</evidence>
<dbReference type="EMBL" id="JANPWB010000002">
    <property type="protein sequence ID" value="KAJ1204854.1"/>
    <property type="molecule type" value="Genomic_DNA"/>
</dbReference>
<comment type="caution">
    <text evidence="1">The sequence shown here is derived from an EMBL/GenBank/DDBJ whole genome shotgun (WGS) entry which is preliminary data.</text>
</comment>
<sequence>MRARRAARGSVVSLVTCARIAARDSNGYPLARHASKTVLLLKKNDEGHDLKSTKATGRRINNVLRNPAWTRPHGNPAWTLVMSRRSHHT</sequence>
<reference evidence="1" key="1">
    <citation type="journal article" date="2022" name="bioRxiv">
        <title>Sequencing and chromosome-scale assembly of the giantPleurodeles waltlgenome.</title>
        <authorList>
            <person name="Brown T."/>
            <person name="Elewa A."/>
            <person name="Iarovenko S."/>
            <person name="Subramanian E."/>
            <person name="Araus A.J."/>
            <person name="Petzold A."/>
            <person name="Susuki M."/>
            <person name="Suzuki K.-i.T."/>
            <person name="Hayashi T."/>
            <person name="Toyoda A."/>
            <person name="Oliveira C."/>
            <person name="Osipova E."/>
            <person name="Leigh N.D."/>
            <person name="Simon A."/>
            <person name="Yun M.H."/>
        </authorList>
    </citation>
    <scope>NUCLEOTIDE SEQUENCE</scope>
    <source>
        <strain evidence="1">20211129_DDA</strain>
        <tissue evidence="1">Liver</tissue>
    </source>
</reference>
<gene>
    <name evidence="1" type="ORF">NDU88_000292</name>
</gene>
<keyword evidence="2" id="KW-1185">Reference proteome</keyword>
<name>A0AAV7VVM3_PLEWA</name>
<organism evidence="1 2">
    <name type="scientific">Pleurodeles waltl</name>
    <name type="common">Iberian ribbed newt</name>
    <dbReference type="NCBI Taxonomy" id="8319"/>
    <lineage>
        <taxon>Eukaryota</taxon>
        <taxon>Metazoa</taxon>
        <taxon>Chordata</taxon>
        <taxon>Craniata</taxon>
        <taxon>Vertebrata</taxon>
        <taxon>Euteleostomi</taxon>
        <taxon>Amphibia</taxon>
        <taxon>Batrachia</taxon>
        <taxon>Caudata</taxon>
        <taxon>Salamandroidea</taxon>
        <taxon>Salamandridae</taxon>
        <taxon>Pleurodelinae</taxon>
        <taxon>Pleurodeles</taxon>
    </lineage>
</organism>
<evidence type="ECO:0000313" key="1">
    <source>
        <dbReference type="EMBL" id="KAJ1204854.1"/>
    </source>
</evidence>
<protein>
    <recommendedName>
        <fullName evidence="3">Secreted protein</fullName>
    </recommendedName>
</protein>